<feature type="domain" description="Sec20 C-terminal" evidence="12">
    <location>
        <begin position="162"/>
        <end position="251"/>
    </location>
</feature>
<keyword evidence="8 11" id="KW-0472">Membrane</keyword>
<feature type="transmembrane region" description="Helical" evidence="11">
    <location>
        <begin position="260"/>
        <end position="280"/>
    </location>
</feature>
<dbReference type="Pfam" id="PF03908">
    <property type="entry name" value="Sec20"/>
    <property type="match status" value="1"/>
</dbReference>
<dbReference type="PANTHER" id="PTHR12825">
    <property type="entry name" value="BNIP1-RELATED"/>
    <property type="match status" value="1"/>
</dbReference>
<keyword evidence="2" id="KW-0813">Transport</keyword>
<evidence type="ECO:0000256" key="3">
    <source>
        <dbReference type="ARBA" id="ARBA00022692"/>
    </source>
</evidence>
<comment type="similarity">
    <text evidence="9">Belongs to the SEC20 family.</text>
</comment>
<feature type="transmembrane region" description="Helical" evidence="11">
    <location>
        <begin position="230"/>
        <end position="248"/>
    </location>
</feature>
<evidence type="ECO:0000256" key="10">
    <source>
        <dbReference type="SAM" id="Coils"/>
    </source>
</evidence>
<dbReference type="GO" id="GO:0031201">
    <property type="term" value="C:SNARE complex"/>
    <property type="evidence" value="ECO:0007669"/>
    <property type="project" value="TreeGrafter"/>
</dbReference>
<evidence type="ECO:0000313" key="13">
    <source>
        <dbReference type="EMBL" id="KAJ5299840.1"/>
    </source>
</evidence>
<evidence type="ECO:0000259" key="12">
    <source>
        <dbReference type="Pfam" id="PF03908"/>
    </source>
</evidence>
<evidence type="ECO:0000256" key="2">
    <source>
        <dbReference type="ARBA" id="ARBA00022448"/>
    </source>
</evidence>
<evidence type="ECO:0000256" key="7">
    <source>
        <dbReference type="ARBA" id="ARBA00023054"/>
    </source>
</evidence>
<keyword evidence="14" id="KW-1185">Reference proteome</keyword>
<evidence type="ECO:0000256" key="5">
    <source>
        <dbReference type="ARBA" id="ARBA00022892"/>
    </source>
</evidence>
<keyword evidence="3 11" id="KW-0812">Transmembrane</keyword>
<comment type="subcellular location">
    <subcellularLocation>
        <location evidence="1">Endoplasmic reticulum membrane</location>
        <topology evidence="1">Single-pass type IV membrane protein</topology>
    </subcellularLocation>
</comment>
<protein>
    <recommendedName>
        <fullName evidence="12">Sec20 C-terminal domain-containing protein</fullName>
    </recommendedName>
</protein>
<keyword evidence="4" id="KW-0256">Endoplasmic reticulum</keyword>
<dbReference type="PANTHER" id="PTHR12825:SF0">
    <property type="entry name" value="VESICLE TRANSPORT PROTEIN SEC20"/>
    <property type="match status" value="1"/>
</dbReference>
<evidence type="ECO:0000256" key="11">
    <source>
        <dbReference type="SAM" id="Phobius"/>
    </source>
</evidence>
<evidence type="ECO:0000256" key="6">
    <source>
        <dbReference type="ARBA" id="ARBA00022989"/>
    </source>
</evidence>
<dbReference type="OrthoDB" id="46868at2759"/>
<reference evidence="13" key="1">
    <citation type="submission" date="2022-12" db="EMBL/GenBank/DDBJ databases">
        <authorList>
            <person name="Petersen C."/>
        </authorList>
    </citation>
    <scope>NUCLEOTIDE SEQUENCE</scope>
    <source>
        <strain evidence="13">IBT 21472</strain>
    </source>
</reference>
<proteinExistence type="inferred from homology"/>
<keyword evidence="6 11" id="KW-1133">Transmembrane helix</keyword>
<evidence type="ECO:0000256" key="1">
    <source>
        <dbReference type="ARBA" id="ARBA00004163"/>
    </source>
</evidence>
<dbReference type="InterPro" id="IPR005606">
    <property type="entry name" value="Sec20"/>
</dbReference>
<dbReference type="AlphaFoldDB" id="A0A9W9U1J7"/>
<evidence type="ECO:0000256" key="4">
    <source>
        <dbReference type="ARBA" id="ARBA00022824"/>
    </source>
</evidence>
<gene>
    <name evidence="13" type="ORF">N7476_011397</name>
</gene>
<reference evidence="13" key="2">
    <citation type="journal article" date="2023" name="IMA Fungus">
        <title>Comparative genomic study of the Penicillium genus elucidates a diverse pangenome and 15 lateral gene transfer events.</title>
        <authorList>
            <person name="Petersen C."/>
            <person name="Sorensen T."/>
            <person name="Nielsen M.R."/>
            <person name="Sondergaard T.E."/>
            <person name="Sorensen J.L."/>
            <person name="Fitzpatrick D.A."/>
            <person name="Frisvad J.C."/>
            <person name="Nielsen K.L."/>
        </authorList>
    </citation>
    <scope>NUCLEOTIDE SEQUENCE</scope>
    <source>
        <strain evidence="13">IBT 21472</strain>
    </source>
</reference>
<dbReference type="InterPro" id="IPR056173">
    <property type="entry name" value="Sec20_C"/>
</dbReference>
<dbReference type="GO" id="GO:0006890">
    <property type="term" value="P:retrograde vesicle-mediated transport, Golgi to endoplasmic reticulum"/>
    <property type="evidence" value="ECO:0007669"/>
    <property type="project" value="InterPro"/>
</dbReference>
<dbReference type="GO" id="GO:0005484">
    <property type="term" value="F:SNAP receptor activity"/>
    <property type="evidence" value="ECO:0007669"/>
    <property type="project" value="InterPro"/>
</dbReference>
<dbReference type="EMBL" id="JAPZBO010000010">
    <property type="protein sequence ID" value="KAJ5299840.1"/>
    <property type="molecule type" value="Genomic_DNA"/>
</dbReference>
<sequence>MSSTAALQGRLKELSVSLGQLQPLLERLRNYTASIGQGDEARVELGSEIHSQLKDAEEELELLRVEVEALDSGSDSRRKSSVANGEKEAGRERIVAMAGRLADELKKTRGEFRNAQLQAKRNAELAKRKERELLLSRSLSSSERQRHPSEKFTQDDLVLNASNDVTAALRRTHNLMQAELSRSQFAQETLDQSTVAISSLSESYSSLDTLLASSRSLASSLLRSQKSDTWYLETAFYVLVGTITWLLFRRILYGPMWWLVWLPFKFAMKFVFATLGAVGMTKGSTELSSSQVASDISATIQQTAAVVSGEHVSTKSASWEDHPSTNDEDRLIDQIGKMVDEGKQESASNDNILLEEVQRQAELPRNTKKRMFEAEPVRDEL</sequence>
<comment type="caution">
    <text evidence="13">The sequence shown here is derived from an EMBL/GenBank/DDBJ whole genome shotgun (WGS) entry which is preliminary data.</text>
</comment>
<evidence type="ECO:0000256" key="8">
    <source>
        <dbReference type="ARBA" id="ARBA00023136"/>
    </source>
</evidence>
<accession>A0A9W9U1J7</accession>
<evidence type="ECO:0000313" key="14">
    <source>
        <dbReference type="Proteomes" id="UP001147746"/>
    </source>
</evidence>
<dbReference type="GO" id="GO:0005789">
    <property type="term" value="C:endoplasmic reticulum membrane"/>
    <property type="evidence" value="ECO:0007669"/>
    <property type="project" value="UniProtKB-SubCell"/>
</dbReference>
<dbReference type="Proteomes" id="UP001147746">
    <property type="component" value="Unassembled WGS sequence"/>
</dbReference>
<organism evidence="13 14">
    <name type="scientific">Penicillium atrosanguineum</name>
    <dbReference type="NCBI Taxonomy" id="1132637"/>
    <lineage>
        <taxon>Eukaryota</taxon>
        <taxon>Fungi</taxon>
        <taxon>Dikarya</taxon>
        <taxon>Ascomycota</taxon>
        <taxon>Pezizomycotina</taxon>
        <taxon>Eurotiomycetes</taxon>
        <taxon>Eurotiomycetidae</taxon>
        <taxon>Eurotiales</taxon>
        <taxon>Aspergillaceae</taxon>
        <taxon>Penicillium</taxon>
    </lineage>
</organism>
<keyword evidence="7 10" id="KW-0175">Coiled coil</keyword>
<evidence type="ECO:0000256" key="9">
    <source>
        <dbReference type="ARBA" id="ARBA00037934"/>
    </source>
</evidence>
<name>A0A9W9U1J7_9EURO</name>
<feature type="coiled-coil region" evidence="10">
    <location>
        <begin position="46"/>
        <end position="73"/>
    </location>
</feature>
<keyword evidence="5" id="KW-0931">ER-Golgi transport</keyword>